<organism evidence="1 2">
    <name type="scientific">Streptomyces thermocarboxydovorans</name>
    <dbReference type="NCBI Taxonomy" id="59298"/>
    <lineage>
        <taxon>Bacteria</taxon>
        <taxon>Bacillati</taxon>
        <taxon>Actinomycetota</taxon>
        <taxon>Actinomycetes</taxon>
        <taxon>Kitasatosporales</taxon>
        <taxon>Streptomycetaceae</taxon>
        <taxon>Streptomyces</taxon>
    </lineage>
</organism>
<comment type="caution">
    <text evidence="1">The sequence shown here is derived from an EMBL/GenBank/DDBJ whole genome shotgun (WGS) entry which is preliminary data.</text>
</comment>
<evidence type="ECO:0000313" key="1">
    <source>
        <dbReference type="EMBL" id="GAA0649528.1"/>
    </source>
</evidence>
<name>A0ABN1HHF4_9ACTN</name>
<gene>
    <name evidence="1" type="ORF">GCM10009535_29410</name>
</gene>
<reference evidence="1 2" key="1">
    <citation type="journal article" date="2019" name="Int. J. Syst. Evol. Microbiol.">
        <title>The Global Catalogue of Microorganisms (GCM) 10K type strain sequencing project: providing services to taxonomists for standard genome sequencing and annotation.</title>
        <authorList>
            <consortium name="The Broad Institute Genomics Platform"/>
            <consortium name="The Broad Institute Genome Sequencing Center for Infectious Disease"/>
            <person name="Wu L."/>
            <person name="Ma J."/>
        </authorList>
    </citation>
    <scope>NUCLEOTIDE SEQUENCE [LARGE SCALE GENOMIC DNA]</scope>
    <source>
        <strain evidence="1 2">JCM 10367</strain>
    </source>
</reference>
<dbReference type="EMBL" id="BAAAGU010000027">
    <property type="protein sequence ID" value="GAA0649528.1"/>
    <property type="molecule type" value="Genomic_DNA"/>
</dbReference>
<dbReference type="Proteomes" id="UP001500724">
    <property type="component" value="Unassembled WGS sequence"/>
</dbReference>
<evidence type="ECO:0000313" key="2">
    <source>
        <dbReference type="Proteomes" id="UP001500724"/>
    </source>
</evidence>
<protein>
    <submittedName>
        <fullName evidence="1">Uncharacterized protein</fullName>
    </submittedName>
</protein>
<dbReference type="RefSeq" id="WP_344001189.1">
    <property type="nucleotide sequence ID" value="NZ_BAAAGU010000027.1"/>
</dbReference>
<sequence length="131" mass="15112">MEIERSRLAKNEKEYAALLAGEDDWFARTAEDVERLRASRQHPLSNLSYEDFKEFLDSLAFRNGGMVSGNYKPLMSLPLTQIFEVFESFGISRQFLAEEPTEREGCDVHLECRDLAPGVCEFSFWSYCINP</sequence>
<accession>A0ABN1HHF4</accession>
<proteinExistence type="predicted"/>
<keyword evidence="2" id="KW-1185">Reference proteome</keyword>